<evidence type="ECO:0000313" key="2">
    <source>
        <dbReference type="EMBL" id="RMX50810.1"/>
    </source>
</evidence>
<comment type="caution">
    <text evidence="2">The sequence shown here is derived from an EMBL/GenBank/DDBJ whole genome shotgun (WGS) entry which is preliminary data.</text>
</comment>
<dbReference type="AlphaFoldDB" id="A0A3M6UAX4"/>
<accession>A0A3M6UAX4</accession>
<reference evidence="2 3" key="1">
    <citation type="journal article" date="2018" name="Sci. Rep.">
        <title>Comparative analysis of the Pocillopora damicornis genome highlights role of immune system in coral evolution.</title>
        <authorList>
            <person name="Cunning R."/>
            <person name="Bay R.A."/>
            <person name="Gillette P."/>
            <person name="Baker A.C."/>
            <person name="Traylor-Knowles N."/>
        </authorList>
    </citation>
    <scope>NUCLEOTIDE SEQUENCE [LARGE SCALE GENOMIC DNA]</scope>
    <source>
        <strain evidence="2">RSMAS</strain>
        <tissue evidence="2">Whole animal</tissue>
    </source>
</reference>
<feature type="region of interest" description="Disordered" evidence="1">
    <location>
        <begin position="507"/>
        <end position="560"/>
    </location>
</feature>
<dbReference type="EMBL" id="RCHS01001895">
    <property type="protein sequence ID" value="RMX50810.1"/>
    <property type="molecule type" value="Genomic_DNA"/>
</dbReference>
<evidence type="ECO:0000256" key="1">
    <source>
        <dbReference type="SAM" id="MobiDB-lite"/>
    </source>
</evidence>
<evidence type="ECO:0000313" key="3">
    <source>
        <dbReference type="Proteomes" id="UP000275408"/>
    </source>
</evidence>
<gene>
    <name evidence="2" type="ORF">pdam_00003178</name>
</gene>
<sequence>MNFETVTIPCPFKRLVEGKIVEDLCAVSERWFMSDLTVDTKTKELLQETKEDLCDLMYKMLPMEDNNTRVSSSKTPFSAWQVCLSATQHEDRYQLDKLTPFQSLALDVQGTNKAAAFRKCPQVFTSPRCSLKKNEDLVEENNCFERDSNVKNTRAKSDSLDWTKNTDGGVCGRLHRNNRSASSSAHTEFQFRHSCHTRFYMKSYREQITDESIEKYIQTQLKEMNIPALNKQLKKINEASCITIPKLSSTYYRFSTKEKGAYENNILKVEPFSTRPQQSTSEKVTPNCNTSTLHRGKLQAKSNANIELTAERKFIEGKSTLEFKQIAPVREEDVASEPINVENVKDANKTECTRGKLKKVQLQVRSSTNSPRLVPKGRAISQRSRTRIKSVWNKHLQQWNRGSTDMSYESKDTRTPTFGEKEFLRIITPKPLIQSQAVRHMLLDCCESPSFSPDKSMEVSPTRSLTSSASGSSIPSQVFADILMKREPQVVFPKNSNFQACITPSNYSTSSAASHIRHRSTGTPKDTEKDTIKENNYDTQRSSSISSKSSFPKIGPFISG</sequence>
<proteinExistence type="predicted"/>
<dbReference type="Proteomes" id="UP000275408">
    <property type="component" value="Unassembled WGS sequence"/>
</dbReference>
<feature type="compositionally biased region" description="Low complexity" evidence="1">
    <location>
        <begin position="542"/>
        <end position="560"/>
    </location>
</feature>
<feature type="region of interest" description="Disordered" evidence="1">
    <location>
        <begin position="451"/>
        <end position="473"/>
    </location>
</feature>
<feature type="compositionally biased region" description="Basic and acidic residues" evidence="1">
    <location>
        <begin position="525"/>
        <end position="536"/>
    </location>
</feature>
<keyword evidence="3" id="KW-1185">Reference proteome</keyword>
<feature type="compositionally biased region" description="Low complexity" evidence="1">
    <location>
        <begin position="460"/>
        <end position="473"/>
    </location>
</feature>
<protein>
    <submittedName>
        <fullName evidence="2">Uncharacterized protein</fullName>
    </submittedName>
</protein>
<organism evidence="2 3">
    <name type="scientific">Pocillopora damicornis</name>
    <name type="common">Cauliflower coral</name>
    <name type="synonym">Millepora damicornis</name>
    <dbReference type="NCBI Taxonomy" id="46731"/>
    <lineage>
        <taxon>Eukaryota</taxon>
        <taxon>Metazoa</taxon>
        <taxon>Cnidaria</taxon>
        <taxon>Anthozoa</taxon>
        <taxon>Hexacorallia</taxon>
        <taxon>Scleractinia</taxon>
        <taxon>Astrocoeniina</taxon>
        <taxon>Pocilloporidae</taxon>
        <taxon>Pocillopora</taxon>
    </lineage>
</organism>
<name>A0A3M6UAX4_POCDA</name>